<name>B8YG23_VIBSP</name>
<dbReference type="AlphaFoldDB" id="B8YG23"/>
<proteinExistence type="predicted"/>
<sequence length="46" mass="5186">MQYRSFCIPPSTPNATHSKNAKRCESLLNRLLAYIFSQLVISGMTP</sequence>
<accession>B8YG23</accession>
<reference evidence="1" key="1">
    <citation type="journal article" date="2009" name="Environ. Microbiol.">
        <title>Genome sequence of Vibrio splendidus: an abundant planctonic marine species with a large genotypic diversity.</title>
        <authorList>
            <person name="Le Roux F."/>
            <person name="Zouine M."/>
            <person name="Chackroun N."/>
            <person name="Binesse J."/>
            <person name="Saulnier D."/>
            <person name="Bouchier C."/>
            <person name="Zidane N."/>
            <person name="Ma L."/>
            <person name="Rusniok C."/>
            <person name="Lajus A."/>
            <person name="Buchrieser C."/>
            <person name="Medigue C."/>
            <person name="Polz M.F."/>
            <person name="Mazel D."/>
        </authorList>
    </citation>
    <scope>NUCLEOTIDE SEQUENCE</scope>
    <source>
        <strain evidence="1">GR15</strain>
    </source>
</reference>
<protein>
    <submittedName>
        <fullName evidence="1">Uncharacterized protein</fullName>
    </submittedName>
</protein>
<evidence type="ECO:0000313" key="1">
    <source>
        <dbReference type="EMBL" id="ACL80779.1"/>
    </source>
</evidence>
<organism evidence="1">
    <name type="scientific">Vibrio splendidus</name>
    <dbReference type="NCBI Taxonomy" id="29497"/>
    <lineage>
        <taxon>Bacteria</taxon>
        <taxon>Pseudomonadati</taxon>
        <taxon>Pseudomonadota</taxon>
        <taxon>Gammaproteobacteria</taxon>
        <taxon>Vibrionales</taxon>
        <taxon>Vibrionaceae</taxon>
        <taxon>Vibrio</taxon>
    </lineage>
</organism>
<dbReference type="EMBL" id="FJ529219">
    <property type="protein sequence ID" value="ACL80779.1"/>
    <property type="molecule type" value="Genomic_DNA"/>
</dbReference>